<keyword evidence="12" id="KW-0472">Membrane</keyword>
<dbReference type="GO" id="GO:0009916">
    <property type="term" value="F:alternative oxidase activity"/>
    <property type="evidence" value="ECO:0007669"/>
    <property type="project" value="InterPro"/>
</dbReference>
<evidence type="ECO:0000313" key="13">
    <source>
        <dbReference type="EMBL" id="KAF4134662.1"/>
    </source>
</evidence>
<organism evidence="13 14">
    <name type="scientific">Phytophthora infestans</name>
    <name type="common">Potato late blight agent</name>
    <name type="synonym">Botrytis infestans</name>
    <dbReference type="NCBI Taxonomy" id="4787"/>
    <lineage>
        <taxon>Eukaryota</taxon>
        <taxon>Sar</taxon>
        <taxon>Stramenopiles</taxon>
        <taxon>Oomycota</taxon>
        <taxon>Peronosporomycetes</taxon>
        <taxon>Peronosporales</taxon>
        <taxon>Peronosporaceae</taxon>
        <taxon>Phytophthora</taxon>
    </lineage>
</organism>
<keyword evidence="8" id="KW-0249">Electron transport</keyword>
<keyword evidence="4" id="KW-0813">Transport</keyword>
<keyword evidence="6" id="KW-0812">Transmembrane</keyword>
<evidence type="ECO:0000256" key="10">
    <source>
        <dbReference type="ARBA" id="ARBA00023002"/>
    </source>
</evidence>
<evidence type="ECO:0000256" key="11">
    <source>
        <dbReference type="ARBA" id="ARBA00023004"/>
    </source>
</evidence>
<gene>
    <name evidence="13" type="ORF">GN958_ATG16134</name>
</gene>
<protein>
    <submittedName>
        <fullName evidence="13">Alternative oxidase domain-containing protein</fullName>
    </submittedName>
</protein>
<dbReference type="Gene3D" id="1.20.1260.140">
    <property type="entry name" value="Alternative oxidase"/>
    <property type="match status" value="1"/>
</dbReference>
<evidence type="ECO:0000256" key="6">
    <source>
        <dbReference type="ARBA" id="ARBA00022692"/>
    </source>
</evidence>
<name>A0A8S9U4S4_PHYIN</name>
<dbReference type="InterPro" id="IPR002680">
    <property type="entry name" value="AOX"/>
</dbReference>
<accession>A0A8S9U4S4</accession>
<sequence length="60" mass="6596">MHKRVAYLAFETLRTGFDIVSYRCPGGAMTGKDWVNRCLFLEAVAGVPGIVGGMLRHLRG</sequence>
<proteinExistence type="inferred from homology"/>
<evidence type="ECO:0000256" key="12">
    <source>
        <dbReference type="ARBA" id="ARBA00023136"/>
    </source>
</evidence>
<evidence type="ECO:0000256" key="9">
    <source>
        <dbReference type="ARBA" id="ARBA00022989"/>
    </source>
</evidence>
<comment type="similarity">
    <text evidence="3">Belongs to the alternative oxidase family.</text>
</comment>
<dbReference type="Proteomes" id="UP000704712">
    <property type="component" value="Unassembled WGS sequence"/>
</dbReference>
<dbReference type="InterPro" id="IPR038659">
    <property type="entry name" value="AOX_sf"/>
</dbReference>
<keyword evidence="11" id="KW-0408">Iron</keyword>
<dbReference type="GO" id="GO:0016020">
    <property type="term" value="C:membrane"/>
    <property type="evidence" value="ECO:0007669"/>
    <property type="project" value="UniProtKB-SubCell"/>
</dbReference>
<evidence type="ECO:0000256" key="7">
    <source>
        <dbReference type="ARBA" id="ARBA00022723"/>
    </source>
</evidence>
<evidence type="ECO:0000256" key="5">
    <source>
        <dbReference type="ARBA" id="ARBA00022660"/>
    </source>
</evidence>
<dbReference type="AlphaFoldDB" id="A0A8S9U4S4"/>
<dbReference type="GO" id="GO:0046872">
    <property type="term" value="F:metal ion binding"/>
    <property type="evidence" value="ECO:0007669"/>
    <property type="project" value="UniProtKB-KW"/>
</dbReference>
<evidence type="ECO:0000313" key="14">
    <source>
        <dbReference type="Proteomes" id="UP000704712"/>
    </source>
</evidence>
<evidence type="ECO:0000256" key="3">
    <source>
        <dbReference type="ARBA" id="ARBA00008388"/>
    </source>
</evidence>
<comment type="subcellular location">
    <subcellularLocation>
        <location evidence="2">Membrane</location>
    </subcellularLocation>
</comment>
<keyword evidence="9" id="KW-1133">Transmembrane helix</keyword>
<comment type="cofactor">
    <cofactor evidence="1">
        <name>Fe cation</name>
        <dbReference type="ChEBI" id="CHEBI:24875"/>
    </cofactor>
</comment>
<comment type="caution">
    <text evidence="13">The sequence shown here is derived from an EMBL/GenBank/DDBJ whole genome shotgun (WGS) entry which is preliminary data.</text>
</comment>
<evidence type="ECO:0000256" key="1">
    <source>
        <dbReference type="ARBA" id="ARBA00001962"/>
    </source>
</evidence>
<evidence type="ECO:0000256" key="4">
    <source>
        <dbReference type="ARBA" id="ARBA00022448"/>
    </source>
</evidence>
<keyword evidence="5" id="KW-0679">Respiratory chain</keyword>
<evidence type="ECO:0000256" key="2">
    <source>
        <dbReference type="ARBA" id="ARBA00004370"/>
    </source>
</evidence>
<dbReference type="Pfam" id="PF01786">
    <property type="entry name" value="AOX"/>
    <property type="match status" value="1"/>
</dbReference>
<keyword evidence="10" id="KW-0560">Oxidoreductase</keyword>
<keyword evidence="7" id="KW-0479">Metal-binding</keyword>
<reference evidence="13" key="1">
    <citation type="submission" date="2020-03" db="EMBL/GenBank/DDBJ databases">
        <title>Hybrid Assembly of Korean Phytophthora infestans isolates.</title>
        <authorList>
            <person name="Prokchorchik M."/>
            <person name="Lee Y."/>
            <person name="Seo J."/>
            <person name="Cho J.-H."/>
            <person name="Park Y.-E."/>
            <person name="Jang D.-C."/>
            <person name="Im J.-S."/>
            <person name="Choi J.-G."/>
            <person name="Park H.-J."/>
            <person name="Lee G.-B."/>
            <person name="Lee Y.-G."/>
            <person name="Hong S.-Y."/>
            <person name="Cho K."/>
            <person name="Sohn K.H."/>
        </authorList>
    </citation>
    <scope>NUCLEOTIDE SEQUENCE</scope>
    <source>
        <strain evidence="13">KR_2_A2</strain>
    </source>
</reference>
<dbReference type="EMBL" id="JAACNO010002257">
    <property type="protein sequence ID" value="KAF4134662.1"/>
    <property type="molecule type" value="Genomic_DNA"/>
</dbReference>
<evidence type="ECO:0000256" key="8">
    <source>
        <dbReference type="ARBA" id="ARBA00022982"/>
    </source>
</evidence>